<dbReference type="FunFam" id="3.40.50.300:FF:000006">
    <property type="entry name" value="DNA-binding transcriptional regulator NtrC"/>
    <property type="match status" value="1"/>
</dbReference>
<dbReference type="InterPro" id="IPR003593">
    <property type="entry name" value="AAA+_ATPase"/>
</dbReference>
<dbReference type="Proteomes" id="UP000579281">
    <property type="component" value="Unassembled WGS sequence"/>
</dbReference>
<dbReference type="EMBL" id="JACHEN010000042">
    <property type="protein sequence ID" value="MBB6218589.1"/>
    <property type="molecule type" value="Genomic_DNA"/>
</dbReference>
<dbReference type="AlphaFoldDB" id="A0A841L878"/>
<organism evidence="10 11">
    <name type="scientific">Anaerosolibacter carboniphilus</name>
    <dbReference type="NCBI Taxonomy" id="1417629"/>
    <lineage>
        <taxon>Bacteria</taxon>
        <taxon>Bacillati</taxon>
        <taxon>Bacillota</taxon>
        <taxon>Clostridia</taxon>
        <taxon>Peptostreptococcales</taxon>
        <taxon>Thermotaleaceae</taxon>
        <taxon>Anaerosolibacter</taxon>
    </lineage>
</organism>
<feature type="modified residue" description="4-aspartylphosphate" evidence="7">
    <location>
        <position position="53"/>
    </location>
</feature>
<dbReference type="InterPro" id="IPR025662">
    <property type="entry name" value="Sigma_54_int_dom_ATP-bd_1"/>
</dbReference>
<dbReference type="InterPro" id="IPR027417">
    <property type="entry name" value="P-loop_NTPase"/>
</dbReference>
<keyword evidence="2" id="KW-0547">Nucleotide-binding</keyword>
<dbReference type="PANTHER" id="PTHR32071">
    <property type="entry name" value="TRANSCRIPTIONAL REGULATORY PROTEIN"/>
    <property type="match status" value="1"/>
</dbReference>
<keyword evidence="3" id="KW-0067">ATP-binding</keyword>
<dbReference type="Gene3D" id="1.10.8.60">
    <property type="match status" value="1"/>
</dbReference>
<dbReference type="InterPro" id="IPR001789">
    <property type="entry name" value="Sig_transdc_resp-reg_receiver"/>
</dbReference>
<dbReference type="GO" id="GO:0043565">
    <property type="term" value="F:sequence-specific DNA binding"/>
    <property type="evidence" value="ECO:0007669"/>
    <property type="project" value="InterPro"/>
</dbReference>
<evidence type="ECO:0000256" key="1">
    <source>
        <dbReference type="ARBA" id="ARBA00018672"/>
    </source>
</evidence>
<dbReference type="SUPFAM" id="SSF46689">
    <property type="entry name" value="Homeodomain-like"/>
    <property type="match status" value="1"/>
</dbReference>
<dbReference type="InterPro" id="IPR002197">
    <property type="entry name" value="HTH_Fis"/>
</dbReference>
<comment type="function">
    <text evidence="6">May play the central regulatory role in sporulation. It may be an element of the effector pathway responsible for the activation of sporulation genes in response to nutritional stress. Spo0A may act in concert with spo0H (a sigma factor) to control the expression of some genes that are critical to the sporulation process.</text>
</comment>
<keyword evidence="5" id="KW-0804">Transcription</keyword>
<evidence type="ECO:0000259" key="8">
    <source>
        <dbReference type="PROSITE" id="PS50045"/>
    </source>
</evidence>
<evidence type="ECO:0000313" key="10">
    <source>
        <dbReference type="EMBL" id="MBB6218589.1"/>
    </source>
</evidence>
<evidence type="ECO:0000256" key="3">
    <source>
        <dbReference type="ARBA" id="ARBA00022840"/>
    </source>
</evidence>
<feature type="domain" description="Response regulatory" evidence="9">
    <location>
        <begin position="4"/>
        <end position="118"/>
    </location>
</feature>
<keyword evidence="7" id="KW-0597">Phosphoprotein</keyword>
<dbReference type="PROSITE" id="PS50045">
    <property type="entry name" value="SIGMA54_INTERACT_4"/>
    <property type="match status" value="1"/>
</dbReference>
<dbReference type="SMART" id="SM00382">
    <property type="entry name" value="AAA"/>
    <property type="match status" value="1"/>
</dbReference>
<dbReference type="InterPro" id="IPR002078">
    <property type="entry name" value="Sigma_54_int"/>
</dbReference>
<dbReference type="GO" id="GO:0005524">
    <property type="term" value="F:ATP binding"/>
    <property type="evidence" value="ECO:0007669"/>
    <property type="project" value="UniProtKB-KW"/>
</dbReference>
<evidence type="ECO:0000256" key="2">
    <source>
        <dbReference type="ARBA" id="ARBA00022741"/>
    </source>
</evidence>
<dbReference type="PANTHER" id="PTHR32071:SF113">
    <property type="entry name" value="ALGINATE BIOSYNTHESIS TRANSCRIPTIONAL REGULATORY PROTEIN ALGB"/>
    <property type="match status" value="1"/>
</dbReference>
<dbReference type="Pfam" id="PF00158">
    <property type="entry name" value="Sigma54_activat"/>
    <property type="match status" value="1"/>
</dbReference>
<dbReference type="PROSITE" id="PS00675">
    <property type="entry name" value="SIGMA54_INTERACT_1"/>
    <property type="match status" value="1"/>
</dbReference>
<evidence type="ECO:0000256" key="7">
    <source>
        <dbReference type="PROSITE-ProRule" id="PRU00169"/>
    </source>
</evidence>
<evidence type="ECO:0000256" key="4">
    <source>
        <dbReference type="ARBA" id="ARBA00023015"/>
    </source>
</evidence>
<protein>
    <recommendedName>
        <fullName evidence="1">Stage 0 sporulation protein A homolog</fullName>
    </recommendedName>
</protein>
<dbReference type="InterPro" id="IPR025943">
    <property type="entry name" value="Sigma_54_int_dom_ATP-bd_2"/>
</dbReference>
<dbReference type="SUPFAM" id="SSF52540">
    <property type="entry name" value="P-loop containing nucleoside triphosphate hydrolases"/>
    <property type="match status" value="1"/>
</dbReference>
<gene>
    <name evidence="10" type="ORF">HNQ80_004763</name>
</gene>
<dbReference type="PROSITE" id="PS50110">
    <property type="entry name" value="RESPONSE_REGULATORY"/>
    <property type="match status" value="1"/>
</dbReference>
<comment type="caution">
    <text evidence="10">The sequence shown here is derived from an EMBL/GenBank/DDBJ whole genome shotgun (WGS) entry which is preliminary data.</text>
</comment>
<proteinExistence type="predicted"/>
<dbReference type="PRINTS" id="PR01590">
    <property type="entry name" value="HTHFIS"/>
</dbReference>
<dbReference type="InterPro" id="IPR058031">
    <property type="entry name" value="AAA_lid_NorR"/>
</dbReference>
<dbReference type="SUPFAM" id="SSF52172">
    <property type="entry name" value="CheY-like"/>
    <property type="match status" value="1"/>
</dbReference>
<dbReference type="CDD" id="cd00009">
    <property type="entry name" value="AAA"/>
    <property type="match status" value="1"/>
</dbReference>
<dbReference type="Gene3D" id="3.40.50.300">
    <property type="entry name" value="P-loop containing nucleotide triphosphate hydrolases"/>
    <property type="match status" value="1"/>
</dbReference>
<sequence>MKKRILIIDDEKVLCMSLKEGLKDFGYDVDTACTGTEGIKKLLDFKPQIIFLDMRLSEENGLEVIKKVKAIDKEVEVIMMTAYGDTKTAVTAIKNGAFDYIHKPFDLEEIQFLISKALKNFEMQKKIYLLEKEKQENRPFMISNHPKMREIQDKVEILSQNDKVTVLIRGETGTGKELVASAIHNHSVRKDASMLKINCGAIPQHLVESELFGFEKNAFTGAGARKKGLFELADGGTVFLDEVGELPLEMQAKLLRFLEEQKFKRIGGLVDIEVDIRIIAATNKDLEKAVQQKEFREDLYYRLNVVPIHLPPLRERGGDILLLAEHFLNVYNQKFGKAIKGITQSAKEQLLNYAWKGNVRELKNVIERIVILYRDDFIDSYHLPLEISQQPLNVRTNTLPEDTFKHRLIKEKFSLDEEIQRMEKAYIELALELSQDNYSKASQLLGISRFALKRKLEKYF</sequence>
<keyword evidence="11" id="KW-1185">Reference proteome</keyword>
<dbReference type="Pfam" id="PF25601">
    <property type="entry name" value="AAA_lid_14"/>
    <property type="match status" value="1"/>
</dbReference>
<dbReference type="GO" id="GO:0006355">
    <property type="term" value="P:regulation of DNA-templated transcription"/>
    <property type="evidence" value="ECO:0007669"/>
    <property type="project" value="InterPro"/>
</dbReference>
<dbReference type="SMART" id="SM00448">
    <property type="entry name" value="REC"/>
    <property type="match status" value="1"/>
</dbReference>
<dbReference type="PROSITE" id="PS00676">
    <property type="entry name" value="SIGMA54_INTERACT_2"/>
    <property type="match status" value="1"/>
</dbReference>
<keyword evidence="4" id="KW-0805">Transcription regulation</keyword>
<reference evidence="10 11" key="1">
    <citation type="submission" date="2020-08" db="EMBL/GenBank/DDBJ databases">
        <title>Genomic Encyclopedia of Type Strains, Phase IV (KMG-IV): sequencing the most valuable type-strain genomes for metagenomic binning, comparative biology and taxonomic classification.</title>
        <authorList>
            <person name="Goeker M."/>
        </authorList>
    </citation>
    <scope>NUCLEOTIDE SEQUENCE [LARGE SCALE GENOMIC DNA]</scope>
    <source>
        <strain evidence="10 11">DSM 103526</strain>
    </source>
</reference>
<dbReference type="Pfam" id="PF02954">
    <property type="entry name" value="HTH_8"/>
    <property type="match status" value="1"/>
</dbReference>
<dbReference type="RefSeq" id="WP_184313196.1">
    <property type="nucleotide sequence ID" value="NZ_JACHEN010000042.1"/>
</dbReference>
<dbReference type="InterPro" id="IPR011006">
    <property type="entry name" value="CheY-like_superfamily"/>
</dbReference>
<feature type="domain" description="Sigma-54 factor interaction" evidence="8">
    <location>
        <begin position="141"/>
        <end position="371"/>
    </location>
</feature>
<dbReference type="GO" id="GO:0000160">
    <property type="term" value="P:phosphorelay signal transduction system"/>
    <property type="evidence" value="ECO:0007669"/>
    <property type="project" value="InterPro"/>
</dbReference>
<dbReference type="InterPro" id="IPR009057">
    <property type="entry name" value="Homeodomain-like_sf"/>
</dbReference>
<name>A0A841L878_9FIRM</name>
<evidence type="ECO:0000259" key="9">
    <source>
        <dbReference type="PROSITE" id="PS50110"/>
    </source>
</evidence>
<dbReference type="Gene3D" id="1.10.10.60">
    <property type="entry name" value="Homeodomain-like"/>
    <property type="match status" value="1"/>
</dbReference>
<accession>A0A841L878</accession>
<evidence type="ECO:0000313" key="11">
    <source>
        <dbReference type="Proteomes" id="UP000579281"/>
    </source>
</evidence>
<evidence type="ECO:0000256" key="6">
    <source>
        <dbReference type="ARBA" id="ARBA00024867"/>
    </source>
</evidence>
<dbReference type="Pfam" id="PF00072">
    <property type="entry name" value="Response_reg"/>
    <property type="match status" value="1"/>
</dbReference>
<evidence type="ECO:0000256" key="5">
    <source>
        <dbReference type="ARBA" id="ARBA00023163"/>
    </source>
</evidence>
<dbReference type="Gene3D" id="3.40.50.2300">
    <property type="match status" value="1"/>
</dbReference>